<organism evidence="2">
    <name type="scientific">Ignisphaera aggregans</name>
    <dbReference type="NCBI Taxonomy" id="334771"/>
    <lineage>
        <taxon>Archaea</taxon>
        <taxon>Thermoproteota</taxon>
        <taxon>Thermoprotei</taxon>
        <taxon>Desulfurococcales</taxon>
        <taxon>Desulfurococcaceae</taxon>
        <taxon>Ignisphaera</taxon>
    </lineage>
</organism>
<accession>A0A7C5Z464</accession>
<dbReference type="EMBL" id="DRUB01000030">
    <property type="protein sequence ID" value="HHR95556.1"/>
    <property type="molecule type" value="Genomic_DNA"/>
</dbReference>
<evidence type="ECO:0000313" key="2">
    <source>
        <dbReference type="EMBL" id="HHR95556.1"/>
    </source>
</evidence>
<evidence type="ECO:0008006" key="3">
    <source>
        <dbReference type="Google" id="ProtNLM"/>
    </source>
</evidence>
<name>A0A7C5Z464_9CREN</name>
<proteinExistence type="predicted"/>
<dbReference type="InterPro" id="IPR038664">
    <property type="entry name" value="Gar1/Naf1_Cbf5-bd_sf"/>
</dbReference>
<reference evidence="2" key="1">
    <citation type="journal article" date="2020" name="mSystems">
        <title>Genome- and Community-Level Interaction Insights into Carbon Utilization and Element Cycling Functions of Hydrothermarchaeota in Hydrothermal Sediment.</title>
        <authorList>
            <person name="Zhou Z."/>
            <person name="Liu Y."/>
            <person name="Xu W."/>
            <person name="Pan J."/>
            <person name="Luo Z.H."/>
            <person name="Li M."/>
        </authorList>
    </citation>
    <scope>NUCLEOTIDE SEQUENCE [LARGE SCALE GENOMIC DNA]</scope>
    <source>
        <strain evidence="2">SpSt-1</strain>
        <strain evidence="1">SpSt-1121</strain>
    </source>
</reference>
<dbReference type="SUPFAM" id="SSF50447">
    <property type="entry name" value="Translation proteins"/>
    <property type="match status" value="1"/>
</dbReference>
<protein>
    <recommendedName>
        <fullName evidence="3">H/ACA RNA-protein complex protein Gar1</fullName>
    </recommendedName>
</protein>
<dbReference type="InterPro" id="IPR007504">
    <property type="entry name" value="H/ACA_rnp_Gar1/Naf1"/>
</dbReference>
<dbReference type="InterPro" id="IPR009000">
    <property type="entry name" value="Transl_B-barrel_sf"/>
</dbReference>
<dbReference type="GO" id="GO:0001522">
    <property type="term" value="P:pseudouridine synthesis"/>
    <property type="evidence" value="ECO:0007669"/>
    <property type="project" value="InterPro"/>
</dbReference>
<evidence type="ECO:0000313" key="1">
    <source>
        <dbReference type="EMBL" id="HHP81687.1"/>
    </source>
</evidence>
<dbReference type="Gene3D" id="2.40.10.230">
    <property type="entry name" value="Probable tRNA pseudouridine synthase domain"/>
    <property type="match status" value="1"/>
</dbReference>
<dbReference type="GO" id="GO:0042254">
    <property type="term" value="P:ribosome biogenesis"/>
    <property type="evidence" value="ECO:0007669"/>
    <property type="project" value="InterPro"/>
</dbReference>
<comment type="caution">
    <text evidence="2">The sequence shown here is derived from an EMBL/GenBank/DDBJ whole genome shotgun (WGS) entry which is preliminary data.</text>
</comment>
<dbReference type="Pfam" id="PF04410">
    <property type="entry name" value="Gar1"/>
    <property type="match status" value="1"/>
</dbReference>
<dbReference type="AlphaFoldDB" id="A0A7C5Z464"/>
<gene>
    <name evidence="2" type="ORF">ENL47_01715</name>
    <name evidence="1" type="ORF">ENM84_03390</name>
</gene>
<dbReference type="EMBL" id="DRZI01000143">
    <property type="protein sequence ID" value="HHP81687.1"/>
    <property type="molecule type" value="Genomic_DNA"/>
</dbReference>
<sequence length="103" mass="11448">MTSKSFCGVTLLSLQILGSIYTIAKPNLIVVKIENPGRIPRIGVDVIDENNEYIGRVVDIIGPVESPFAVLRPAKQSVISNLKPSTILFYKSKKIEKKGKMYR</sequence>